<comment type="similarity">
    <text evidence="1">Belongs to the type-I restriction system S methylase family.</text>
</comment>
<keyword evidence="4" id="KW-0175">Coiled coil</keyword>
<reference evidence="6 7" key="1">
    <citation type="submission" date="2017-05" db="EMBL/GenBank/DDBJ databases">
        <authorList>
            <person name="Varghese N."/>
            <person name="Submissions S."/>
        </authorList>
    </citation>
    <scope>NUCLEOTIDE SEQUENCE [LARGE SCALE GENOMIC DNA]</scope>
    <source>
        <strain evidence="6 7">SM16</strain>
    </source>
</reference>
<evidence type="ECO:0000259" key="5">
    <source>
        <dbReference type="Pfam" id="PF01420"/>
    </source>
</evidence>
<dbReference type="Pfam" id="PF01420">
    <property type="entry name" value="Methylase_S"/>
    <property type="match status" value="1"/>
</dbReference>
<dbReference type="PANTHER" id="PTHR30408:SF12">
    <property type="entry name" value="TYPE I RESTRICTION ENZYME MJAVIII SPECIFICITY SUBUNIT"/>
    <property type="match status" value="1"/>
</dbReference>
<gene>
    <name evidence="6" type="ORF">SAMN06296065_1285</name>
</gene>
<keyword evidence="7" id="KW-1185">Reference proteome</keyword>
<name>A0ABY1QXA7_9SPHN</name>
<dbReference type="InterPro" id="IPR044946">
    <property type="entry name" value="Restrct_endonuc_typeI_TRD_sf"/>
</dbReference>
<evidence type="ECO:0000313" key="7">
    <source>
        <dbReference type="Proteomes" id="UP001157910"/>
    </source>
</evidence>
<dbReference type="CDD" id="cd17279">
    <property type="entry name" value="RMtype1_S_BmuCF2ORF3362P_TRD1-CR1_like"/>
    <property type="match status" value="1"/>
</dbReference>
<evidence type="ECO:0000256" key="1">
    <source>
        <dbReference type="ARBA" id="ARBA00010923"/>
    </source>
</evidence>
<dbReference type="SUPFAM" id="SSF116734">
    <property type="entry name" value="DNA methylase specificity domain"/>
    <property type="match status" value="2"/>
</dbReference>
<accession>A0ABY1QXA7</accession>
<dbReference type="Gene3D" id="3.90.220.20">
    <property type="entry name" value="DNA methylase specificity domains"/>
    <property type="match status" value="2"/>
</dbReference>
<evidence type="ECO:0000256" key="2">
    <source>
        <dbReference type="ARBA" id="ARBA00022747"/>
    </source>
</evidence>
<keyword evidence="2" id="KW-0680">Restriction system</keyword>
<feature type="domain" description="Type I restriction modification DNA specificity" evidence="5">
    <location>
        <begin position="21"/>
        <end position="191"/>
    </location>
</feature>
<protein>
    <submittedName>
        <fullName evidence="6">Type I restriction enzyme, S subunit</fullName>
    </submittedName>
</protein>
<keyword evidence="3" id="KW-0238">DNA-binding</keyword>
<sequence length="650" mass="69922">MSFPSYSSYQDSGVEWLGEVPSHWTVTGLKRAFSIAGGSTPKSDIEDYWGGDIPWITPGDLSKLSTKFISDTARKITASGLASCAASLSPAGSIVISTRAPIGSLAVTEIGASTNQGCKTLVVKDGVSATFGYYALSIATEQLNVRGKGSTFLEISADDLGAFALPFPPQSEQIAIAAFLDRETAKIDALIEEQRRLIALLKEKRQAVISHAVTKGLDPHAPLKDSGIEWLGEVPAHWTVTKFSRAIAFQEGPGIMAADFREEGIPLMRVAGASGRWASLDGCNYLDPEKVATRWKHFRLELGDLIISGSASMGTVCEVGAEAVGAVPYTGLIRLTPVDGATTRDFVRAVVGSSMFFTQIDLLKAGATIQHFGPTHLRQMIIALPPLAEQAAISSHVDKLNSRCSDLMQEAEQTIALLNERRAALISAAVTGKIDVRASAKVLPFPIERARARGLVGTEIIERSAGQPTFGRVKFQKVVFLAEGHVGISELEGSYLREAAGPLDRALIDDMESGAHRLAGIERDQPGGSGTTNTYRLGPERRAHRQELADWLGPDRTAKLDKLITDFADLSTRGAEAVATLYGVWNDALAEGASPSDDEIINGFLNDWHNEKRKKFRASDLPEWLGWMRRHGIVPNGSGPKSARQIGALL</sequence>
<feature type="coiled-coil region" evidence="4">
    <location>
        <begin position="401"/>
        <end position="428"/>
    </location>
</feature>
<dbReference type="PANTHER" id="PTHR30408">
    <property type="entry name" value="TYPE-1 RESTRICTION ENZYME ECOKI SPECIFICITY PROTEIN"/>
    <property type="match status" value="1"/>
</dbReference>
<comment type="caution">
    <text evidence="6">The sequence shown here is derived from an EMBL/GenBank/DDBJ whole genome shotgun (WGS) entry which is preliminary data.</text>
</comment>
<proteinExistence type="inferred from homology"/>
<dbReference type="InterPro" id="IPR052021">
    <property type="entry name" value="Type-I_RS_S_subunit"/>
</dbReference>
<organism evidence="6 7">
    <name type="scientific">Novosphingobium panipatense</name>
    <dbReference type="NCBI Taxonomy" id="428991"/>
    <lineage>
        <taxon>Bacteria</taxon>
        <taxon>Pseudomonadati</taxon>
        <taxon>Pseudomonadota</taxon>
        <taxon>Alphaproteobacteria</taxon>
        <taxon>Sphingomonadales</taxon>
        <taxon>Sphingomonadaceae</taxon>
        <taxon>Novosphingobium</taxon>
    </lineage>
</organism>
<evidence type="ECO:0000256" key="3">
    <source>
        <dbReference type="ARBA" id="ARBA00023125"/>
    </source>
</evidence>
<dbReference type="InterPro" id="IPR000055">
    <property type="entry name" value="Restrct_endonuc_typeI_TRD"/>
</dbReference>
<evidence type="ECO:0000256" key="4">
    <source>
        <dbReference type="SAM" id="Coils"/>
    </source>
</evidence>
<dbReference type="Gene3D" id="1.10.287.1120">
    <property type="entry name" value="Bipartite methylase S protein"/>
    <property type="match status" value="1"/>
</dbReference>
<dbReference type="EMBL" id="FXUI01000028">
    <property type="protein sequence ID" value="SMP82728.1"/>
    <property type="molecule type" value="Genomic_DNA"/>
</dbReference>
<evidence type="ECO:0000313" key="6">
    <source>
        <dbReference type="EMBL" id="SMP82728.1"/>
    </source>
</evidence>
<dbReference type="Proteomes" id="UP001157910">
    <property type="component" value="Unassembled WGS sequence"/>
</dbReference>